<evidence type="ECO:0000313" key="1">
    <source>
        <dbReference type="EMBL" id="KAJ8002589.1"/>
    </source>
</evidence>
<keyword evidence="2" id="KW-1185">Reference proteome</keyword>
<sequence>MSEPNKAPNSQLQTNTNSTHSTFQLKQSDKRVPFSSPSWRFWRDPFPSSQPQANVNPVKAEVKQEDMAGLQRPRPMWGEVPLSLVYVSSELSVARRLEDTLT</sequence>
<comment type="caution">
    <text evidence="1">The sequence shown here is derived from an EMBL/GenBank/DDBJ whole genome shotgun (WGS) entry which is preliminary data.</text>
</comment>
<dbReference type="EMBL" id="CM055740">
    <property type="protein sequence ID" value="KAJ8002589.1"/>
    <property type="molecule type" value="Genomic_DNA"/>
</dbReference>
<reference evidence="1" key="1">
    <citation type="submission" date="2021-05" db="EMBL/GenBank/DDBJ databases">
        <authorList>
            <person name="Pan Q."/>
            <person name="Jouanno E."/>
            <person name="Zahm M."/>
            <person name="Klopp C."/>
            <person name="Cabau C."/>
            <person name="Louis A."/>
            <person name="Berthelot C."/>
            <person name="Parey E."/>
            <person name="Roest Crollius H."/>
            <person name="Montfort J."/>
            <person name="Robinson-Rechavi M."/>
            <person name="Bouchez O."/>
            <person name="Lampietro C."/>
            <person name="Lopez Roques C."/>
            <person name="Donnadieu C."/>
            <person name="Postlethwait J."/>
            <person name="Bobe J."/>
            <person name="Dillon D."/>
            <person name="Chandos A."/>
            <person name="von Hippel F."/>
            <person name="Guiguen Y."/>
        </authorList>
    </citation>
    <scope>NUCLEOTIDE SEQUENCE</scope>
    <source>
        <strain evidence="1">YG-Jan2019</strain>
    </source>
</reference>
<organism evidence="1 2">
    <name type="scientific">Dallia pectoralis</name>
    <name type="common">Alaska blackfish</name>
    <dbReference type="NCBI Taxonomy" id="75939"/>
    <lineage>
        <taxon>Eukaryota</taxon>
        <taxon>Metazoa</taxon>
        <taxon>Chordata</taxon>
        <taxon>Craniata</taxon>
        <taxon>Vertebrata</taxon>
        <taxon>Euteleostomi</taxon>
        <taxon>Actinopterygii</taxon>
        <taxon>Neopterygii</taxon>
        <taxon>Teleostei</taxon>
        <taxon>Protacanthopterygii</taxon>
        <taxon>Esociformes</taxon>
        <taxon>Umbridae</taxon>
        <taxon>Dallia</taxon>
    </lineage>
</organism>
<protein>
    <submittedName>
        <fullName evidence="1">Uncharacterized protein</fullName>
    </submittedName>
</protein>
<gene>
    <name evidence="1" type="ORF">DPEC_G00160470</name>
</gene>
<dbReference type="Proteomes" id="UP001157502">
    <property type="component" value="Chromosome 13"/>
</dbReference>
<proteinExistence type="predicted"/>
<evidence type="ECO:0000313" key="2">
    <source>
        <dbReference type="Proteomes" id="UP001157502"/>
    </source>
</evidence>
<name>A0ACC2GG35_DALPE</name>
<accession>A0ACC2GG35</accession>